<sequence length="44" mass="4971">MLPQESLFWHASMNLTLVIVTGSLFSSIQFDFICSMIPLPVISR</sequence>
<reference evidence="2" key="1">
    <citation type="submission" date="2014-09" db="EMBL/GenBank/DDBJ databases">
        <authorList>
            <person name="Magalhaes I.L.F."/>
            <person name="Oliveira U."/>
            <person name="Santos F.R."/>
            <person name="Vidigal T.H.D.A."/>
            <person name="Brescovit A.D."/>
            <person name="Santos A.J."/>
        </authorList>
    </citation>
    <scope>NUCLEOTIDE SEQUENCE</scope>
    <source>
        <tissue evidence="2">Shoot tissue taken approximately 20 cm above the soil surface</tissue>
    </source>
</reference>
<keyword evidence="1" id="KW-0812">Transmembrane</keyword>
<dbReference type="EMBL" id="GBRH01252601">
    <property type="protein sequence ID" value="JAD45294.1"/>
    <property type="molecule type" value="Transcribed_RNA"/>
</dbReference>
<reference evidence="2" key="2">
    <citation type="journal article" date="2015" name="Data Brief">
        <title>Shoot transcriptome of the giant reed, Arundo donax.</title>
        <authorList>
            <person name="Barrero R.A."/>
            <person name="Guerrero F.D."/>
            <person name="Moolhuijzen P."/>
            <person name="Goolsby J.A."/>
            <person name="Tidwell J."/>
            <person name="Bellgard S.E."/>
            <person name="Bellgard M.I."/>
        </authorList>
    </citation>
    <scope>NUCLEOTIDE SEQUENCE</scope>
    <source>
        <tissue evidence="2">Shoot tissue taken approximately 20 cm above the soil surface</tissue>
    </source>
</reference>
<organism evidence="2">
    <name type="scientific">Arundo donax</name>
    <name type="common">Giant reed</name>
    <name type="synonym">Donax arundinaceus</name>
    <dbReference type="NCBI Taxonomy" id="35708"/>
    <lineage>
        <taxon>Eukaryota</taxon>
        <taxon>Viridiplantae</taxon>
        <taxon>Streptophyta</taxon>
        <taxon>Embryophyta</taxon>
        <taxon>Tracheophyta</taxon>
        <taxon>Spermatophyta</taxon>
        <taxon>Magnoliopsida</taxon>
        <taxon>Liliopsida</taxon>
        <taxon>Poales</taxon>
        <taxon>Poaceae</taxon>
        <taxon>PACMAD clade</taxon>
        <taxon>Arundinoideae</taxon>
        <taxon>Arundineae</taxon>
        <taxon>Arundo</taxon>
    </lineage>
</organism>
<accession>A0A0A9A0V1</accession>
<evidence type="ECO:0000256" key="1">
    <source>
        <dbReference type="SAM" id="Phobius"/>
    </source>
</evidence>
<proteinExistence type="predicted"/>
<keyword evidence="1" id="KW-0472">Membrane</keyword>
<keyword evidence="1" id="KW-1133">Transmembrane helix</keyword>
<protein>
    <submittedName>
        <fullName evidence="2">Uncharacterized protein</fullName>
    </submittedName>
</protein>
<name>A0A0A9A0V1_ARUDO</name>
<feature type="transmembrane region" description="Helical" evidence="1">
    <location>
        <begin position="15"/>
        <end position="39"/>
    </location>
</feature>
<evidence type="ECO:0000313" key="2">
    <source>
        <dbReference type="EMBL" id="JAD45294.1"/>
    </source>
</evidence>
<dbReference type="AlphaFoldDB" id="A0A0A9A0V1"/>